<dbReference type="PANTHER" id="PTHR32057">
    <property type="entry name" value="PROTEIN ADENYLYLTRANSFERASE SELO, MITOCHONDRIAL"/>
    <property type="match status" value="1"/>
</dbReference>
<name>A0A1Q9ESH1_SYMMI</name>
<keyword evidence="8" id="KW-0460">Magnesium</keyword>
<dbReference type="InterPro" id="IPR003846">
    <property type="entry name" value="SelO"/>
</dbReference>
<evidence type="ECO:0000256" key="9">
    <source>
        <dbReference type="ARBA" id="ARBA00031547"/>
    </source>
</evidence>
<evidence type="ECO:0000256" key="6">
    <source>
        <dbReference type="ARBA" id="ARBA00022741"/>
    </source>
</evidence>
<dbReference type="AlphaFoldDB" id="A0A1Q9ESH1"/>
<dbReference type="PROSITE" id="PS50053">
    <property type="entry name" value="UBIQUITIN_2"/>
    <property type="match status" value="1"/>
</dbReference>
<keyword evidence="5" id="KW-0479">Metal-binding</keyword>
<protein>
    <recommendedName>
        <fullName evidence="9">Selenoprotein O</fullName>
    </recommendedName>
</protein>
<evidence type="ECO:0000256" key="5">
    <source>
        <dbReference type="ARBA" id="ARBA00022723"/>
    </source>
</evidence>
<evidence type="ECO:0000313" key="11">
    <source>
        <dbReference type="EMBL" id="OLQ10358.1"/>
    </source>
</evidence>
<evidence type="ECO:0000256" key="4">
    <source>
        <dbReference type="ARBA" id="ARBA00022695"/>
    </source>
</evidence>
<dbReference type="InterPro" id="IPR009091">
    <property type="entry name" value="RCC1/BLIP-II"/>
</dbReference>
<gene>
    <name evidence="11" type="ORF">AK812_SmicGene5966</name>
</gene>
<dbReference type="Pfam" id="PF02696">
    <property type="entry name" value="SelO"/>
    <property type="match status" value="1"/>
</dbReference>
<evidence type="ECO:0000256" key="8">
    <source>
        <dbReference type="ARBA" id="ARBA00022842"/>
    </source>
</evidence>
<comment type="caution">
    <text evidence="11">The sequence shown here is derived from an EMBL/GenBank/DDBJ whole genome shotgun (WGS) entry which is preliminary data.</text>
</comment>
<comment type="cofactor">
    <cofactor evidence="1">
        <name>Mg(2+)</name>
        <dbReference type="ChEBI" id="CHEBI:18420"/>
    </cofactor>
</comment>
<dbReference type="OrthoDB" id="445067at2759"/>
<dbReference type="InterPro" id="IPR000626">
    <property type="entry name" value="Ubiquitin-like_dom"/>
</dbReference>
<dbReference type="EMBL" id="LSRX01000080">
    <property type="protein sequence ID" value="OLQ10358.1"/>
    <property type="molecule type" value="Genomic_DNA"/>
</dbReference>
<sequence>MVASCAAKADALPREALLRCLLSRVTERTAALLAAWMAVGFAHGVMNTDNLSLLGITVDLNVFGFLSTFDPSWQPNYIDETARYAFGEQPDIARWNLQRIADALTGTSFVSDREPDADIWAARHQGEWMDPQEAAGIVKGFDETFEVCRVARMELRLGFPATGQACATGGSQPACLERRWREWLAAARADYPRASRGLAEITADDDASAAAKLASHAGAAERDLETLSALIGDLRALYGERDFRAAIRAAVPLATPRSHILREAARIAELEKPGKTAAAFLSEIQRLLGSPFDAAAFHLDDHEDDPREIFLIPCLPFPACSMSITVEVRLLSGKTAAVQVGLEEAVATLKHRAQTELGVGKGRLLDSSGSILDACVLVKHAGLKTGDSLTLHVSRVHIHCTAKAFAAILSDGSVVTWGAPRFGGDSSGVQDQMRNVQQIQATLRAFAAVLGDGSVLTWGDAEFGGDSRAVQDQLKNVQQIQSAHRSFAAILADGSVVTWGAALYGGDSSAVQHQLRSVQQIQASSRAFAAILGDGSVVTWGHSADGSDSSAVQHQLRNVQQIQANRRAFAAILGDGSVVTWGDAISGGNIASPGSGVDQLKNVQQIQALPGAFAAVLADGSAVAWGGLHGAYDSGNVQDQLKNVKQIQASPCAFAAILGDGSVVTWGLAEDGGDSSAVQDQLKNVQQIQATRRAFAALLGDGSVVTWGFVGAGGCSRAVQHQLETVQQIQANASAFAAILGDGSVATWGAAGAGGDSRAVQDQLKNVQHVQATEDAFAAVLGDGSVVAWGDAGAGGASGAVHEQLRSV</sequence>
<comment type="similarity">
    <text evidence="2">Belongs to the SELO family.</text>
</comment>
<evidence type="ECO:0000256" key="3">
    <source>
        <dbReference type="ARBA" id="ARBA00022679"/>
    </source>
</evidence>
<keyword evidence="6" id="KW-0547">Nucleotide-binding</keyword>
<evidence type="ECO:0000259" key="10">
    <source>
        <dbReference type="PROSITE" id="PS50053"/>
    </source>
</evidence>
<dbReference type="Gene3D" id="2.130.10.30">
    <property type="entry name" value="Regulator of chromosome condensation 1/beta-lactamase-inhibitor protein II"/>
    <property type="match status" value="2"/>
</dbReference>
<evidence type="ECO:0000313" key="12">
    <source>
        <dbReference type="Proteomes" id="UP000186817"/>
    </source>
</evidence>
<dbReference type="GO" id="GO:0070733">
    <property type="term" value="F:AMPylase activity"/>
    <property type="evidence" value="ECO:0007669"/>
    <property type="project" value="TreeGrafter"/>
</dbReference>
<keyword evidence="4" id="KW-0548">Nucleotidyltransferase</keyword>
<evidence type="ECO:0000256" key="2">
    <source>
        <dbReference type="ARBA" id="ARBA00009747"/>
    </source>
</evidence>
<organism evidence="11 12">
    <name type="scientific">Symbiodinium microadriaticum</name>
    <name type="common">Dinoflagellate</name>
    <name type="synonym">Zooxanthella microadriatica</name>
    <dbReference type="NCBI Taxonomy" id="2951"/>
    <lineage>
        <taxon>Eukaryota</taxon>
        <taxon>Sar</taxon>
        <taxon>Alveolata</taxon>
        <taxon>Dinophyceae</taxon>
        <taxon>Suessiales</taxon>
        <taxon>Symbiodiniaceae</taxon>
        <taxon>Symbiodinium</taxon>
    </lineage>
</organism>
<dbReference type="Proteomes" id="UP000186817">
    <property type="component" value="Unassembled WGS sequence"/>
</dbReference>
<proteinExistence type="inferred from homology"/>
<feature type="domain" description="Ubiquitin-like" evidence="10">
    <location>
        <begin position="324"/>
        <end position="395"/>
    </location>
</feature>
<dbReference type="SUPFAM" id="SSF50985">
    <property type="entry name" value="RCC1/BLIP-II"/>
    <property type="match status" value="1"/>
</dbReference>
<evidence type="ECO:0000256" key="1">
    <source>
        <dbReference type="ARBA" id="ARBA00001946"/>
    </source>
</evidence>
<keyword evidence="7" id="KW-0067">ATP-binding</keyword>
<dbReference type="PANTHER" id="PTHR32057:SF14">
    <property type="entry name" value="PROTEIN ADENYLYLTRANSFERASE SELO, MITOCHONDRIAL"/>
    <property type="match status" value="1"/>
</dbReference>
<accession>A0A1Q9ESH1</accession>
<evidence type="ECO:0000256" key="7">
    <source>
        <dbReference type="ARBA" id="ARBA00022840"/>
    </source>
</evidence>
<dbReference type="GO" id="GO:0046872">
    <property type="term" value="F:metal ion binding"/>
    <property type="evidence" value="ECO:0007669"/>
    <property type="project" value="UniProtKB-KW"/>
</dbReference>
<keyword evidence="12" id="KW-1185">Reference proteome</keyword>
<dbReference type="GO" id="GO:0005524">
    <property type="term" value="F:ATP binding"/>
    <property type="evidence" value="ECO:0007669"/>
    <property type="project" value="UniProtKB-KW"/>
</dbReference>
<reference evidence="11 12" key="1">
    <citation type="submission" date="2016-02" db="EMBL/GenBank/DDBJ databases">
        <title>Genome analysis of coral dinoflagellate symbionts highlights evolutionary adaptations to a symbiotic lifestyle.</title>
        <authorList>
            <person name="Aranda M."/>
            <person name="Li Y."/>
            <person name="Liew Y.J."/>
            <person name="Baumgarten S."/>
            <person name="Simakov O."/>
            <person name="Wilson M."/>
            <person name="Piel J."/>
            <person name="Ashoor H."/>
            <person name="Bougouffa S."/>
            <person name="Bajic V.B."/>
            <person name="Ryu T."/>
            <person name="Ravasi T."/>
            <person name="Bayer T."/>
            <person name="Micklem G."/>
            <person name="Kim H."/>
            <person name="Bhak J."/>
            <person name="Lajeunesse T.C."/>
            <person name="Voolstra C.R."/>
        </authorList>
    </citation>
    <scope>NUCLEOTIDE SEQUENCE [LARGE SCALE GENOMIC DNA]</scope>
    <source>
        <strain evidence="11 12">CCMP2467</strain>
    </source>
</reference>
<keyword evidence="3" id="KW-0808">Transferase</keyword>